<organism evidence="2 3">
    <name type="scientific">Platanthera zijinensis</name>
    <dbReference type="NCBI Taxonomy" id="2320716"/>
    <lineage>
        <taxon>Eukaryota</taxon>
        <taxon>Viridiplantae</taxon>
        <taxon>Streptophyta</taxon>
        <taxon>Embryophyta</taxon>
        <taxon>Tracheophyta</taxon>
        <taxon>Spermatophyta</taxon>
        <taxon>Magnoliopsida</taxon>
        <taxon>Liliopsida</taxon>
        <taxon>Asparagales</taxon>
        <taxon>Orchidaceae</taxon>
        <taxon>Orchidoideae</taxon>
        <taxon>Orchideae</taxon>
        <taxon>Orchidinae</taxon>
        <taxon>Platanthera</taxon>
    </lineage>
</organism>
<dbReference type="Proteomes" id="UP001418222">
    <property type="component" value="Unassembled WGS sequence"/>
</dbReference>
<dbReference type="AlphaFoldDB" id="A0AAP0FTN8"/>
<evidence type="ECO:0000256" key="1">
    <source>
        <dbReference type="SAM" id="MobiDB-lite"/>
    </source>
</evidence>
<dbReference type="EMBL" id="JBBWWQ010000021">
    <property type="protein sequence ID" value="KAK8913580.1"/>
    <property type="molecule type" value="Genomic_DNA"/>
</dbReference>
<feature type="compositionally biased region" description="Basic residues" evidence="1">
    <location>
        <begin position="165"/>
        <end position="176"/>
    </location>
</feature>
<feature type="region of interest" description="Disordered" evidence="1">
    <location>
        <begin position="157"/>
        <end position="176"/>
    </location>
</feature>
<protein>
    <submittedName>
        <fullName evidence="2">Uncharacterized protein</fullName>
    </submittedName>
</protein>
<name>A0AAP0FTN8_9ASPA</name>
<evidence type="ECO:0000313" key="2">
    <source>
        <dbReference type="EMBL" id="KAK8913580.1"/>
    </source>
</evidence>
<keyword evidence="3" id="KW-1185">Reference proteome</keyword>
<accession>A0AAP0FTN8</accession>
<reference evidence="2 3" key="1">
    <citation type="journal article" date="2022" name="Nat. Plants">
        <title>Genomes of leafy and leafless Platanthera orchids illuminate the evolution of mycoheterotrophy.</title>
        <authorList>
            <person name="Li M.H."/>
            <person name="Liu K.W."/>
            <person name="Li Z."/>
            <person name="Lu H.C."/>
            <person name="Ye Q.L."/>
            <person name="Zhang D."/>
            <person name="Wang J.Y."/>
            <person name="Li Y.F."/>
            <person name="Zhong Z.M."/>
            <person name="Liu X."/>
            <person name="Yu X."/>
            <person name="Liu D.K."/>
            <person name="Tu X.D."/>
            <person name="Liu B."/>
            <person name="Hao Y."/>
            <person name="Liao X.Y."/>
            <person name="Jiang Y.T."/>
            <person name="Sun W.H."/>
            <person name="Chen J."/>
            <person name="Chen Y.Q."/>
            <person name="Ai Y."/>
            <person name="Zhai J.W."/>
            <person name="Wu S.S."/>
            <person name="Zhou Z."/>
            <person name="Hsiao Y.Y."/>
            <person name="Wu W.L."/>
            <person name="Chen Y.Y."/>
            <person name="Lin Y.F."/>
            <person name="Hsu J.L."/>
            <person name="Li C.Y."/>
            <person name="Wang Z.W."/>
            <person name="Zhao X."/>
            <person name="Zhong W.Y."/>
            <person name="Ma X.K."/>
            <person name="Ma L."/>
            <person name="Huang J."/>
            <person name="Chen G.Z."/>
            <person name="Huang M.Z."/>
            <person name="Huang L."/>
            <person name="Peng D.H."/>
            <person name="Luo Y.B."/>
            <person name="Zou S.Q."/>
            <person name="Chen S.P."/>
            <person name="Lan S."/>
            <person name="Tsai W.C."/>
            <person name="Van de Peer Y."/>
            <person name="Liu Z.J."/>
        </authorList>
    </citation>
    <scope>NUCLEOTIDE SEQUENCE [LARGE SCALE GENOMIC DNA]</scope>
    <source>
        <strain evidence="2">Lor287</strain>
    </source>
</reference>
<comment type="caution">
    <text evidence="2">The sequence shown here is derived from an EMBL/GenBank/DDBJ whole genome shotgun (WGS) entry which is preliminary data.</text>
</comment>
<evidence type="ECO:0000313" key="3">
    <source>
        <dbReference type="Proteomes" id="UP001418222"/>
    </source>
</evidence>
<proteinExistence type="predicted"/>
<sequence length="176" mass="19692">MDEQRKSALYSASSYAEAAVRRCFDEPTTPLAGARHLDLSVAGRCGPDLLALPLYQRPDSRFFDLVASFCNFLRTNHSRMERARFFARRPSRSSIAGFAPAPGDPDPASIYRFRHRLRSSIHSLIALQHPLVDHDPDAPIMILMPIQNRRSCCIANPASANAPGRSRRHTRLPPES</sequence>
<gene>
    <name evidence="2" type="ORF">KSP39_PZI023784</name>
</gene>